<accession>A0A371DPQ3</accession>
<organism evidence="2 3">
    <name type="scientific">Lentinus brumalis</name>
    <dbReference type="NCBI Taxonomy" id="2498619"/>
    <lineage>
        <taxon>Eukaryota</taxon>
        <taxon>Fungi</taxon>
        <taxon>Dikarya</taxon>
        <taxon>Basidiomycota</taxon>
        <taxon>Agaricomycotina</taxon>
        <taxon>Agaricomycetes</taxon>
        <taxon>Polyporales</taxon>
        <taxon>Polyporaceae</taxon>
        <taxon>Lentinus</taxon>
    </lineage>
</organism>
<evidence type="ECO:0000313" key="3">
    <source>
        <dbReference type="Proteomes" id="UP000256964"/>
    </source>
</evidence>
<name>A0A371DPQ3_9APHY</name>
<evidence type="ECO:0000313" key="2">
    <source>
        <dbReference type="EMBL" id="RDX54523.1"/>
    </source>
</evidence>
<dbReference type="AlphaFoldDB" id="A0A371DPQ3"/>
<protein>
    <submittedName>
        <fullName evidence="2">Uncharacterized protein</fullName>
    </submittedName>
</protein>
<proteinExistence type="predicted"/>
<sequence length="192" mass="20818">MGPWYACFHDDHTRPRVNGLDALPLHGASSDPHLSVVQRSSPSQPGPVQRPARFHCVGGGHGRRTAKPFPLRAIASGTAVQGSTTATYCSVAEGAAYVTRRSRYATVLTRRRQDWRSWGQLLAFDRLLRMRPATLSNSSLGGRMISRTEDFLPVALCQTHVNAAGWGCSEAGGVKYGLRGQFSRGAPRPFSG</sequence>
<evidence type="ECO:0000256" key="1">
    <source>
        <dbReference type="SAM" id="MobiDB-lite"/>
    </source>
</evidence>
<dbReference type="Proteomes" id="UP000256964">
    <property type="component" value="Unassembled WGS sequence"/>
</dbReference>
<dbReference type="EMBL" id="KZ857384">
    <property type="protein sequence ID" value="RDX54523.1"/>
    <property type="molecule type" value="Genomic_DNA"/>
</dbReference>
<gene>
    <name evidence="2" type="ORF">OH76DRAFT_972531</name>
</gene>
<feature type="region of interest" description="Disordered" evidence="1">
    <location>
        <begin position="31"/>
        <end position="51"/>
    </location>
</feature>
<reference evidence="2 3" key="1">
    <citation type="journal article" date="2018" name="Biotechnol. Biofuels">
        <title>Integrative visual omics of the white-rot fungus Polyporus brumalis exposes the biotechnological potential of its oxidative enzymes for delignifying raw plant biomass.</title>
        <authorList>
            <person name="Miyauchi S."/>
            <person name="Rancon A."/>
            <person name="Drula E."/>
            <person name="Hage H."/>
            <person name="Chaduli D."/>
            <person name="Favel A."/>
            <person name="Grisel S."/>
            <person name="Henrissat B."/>
            <person name="Herpoel-Gimbert I."/>
            <person name="Ruiz-Duenas F.J."/>
            <person name="Chevret D."/>
            <person name="Hainaut M."/>
            <person name="Lin J."/>
            <person name="Wang M."/>
            <person name="Pangilinan J."/>
            <person name="Lipzen A."/>
            <person name="Lesage-Meessen L."/>
            <person name="Navarro D."/>
            <person name="Riley R."/>
            <person name="Grigoriev I.V."/>
            <person name="Zhou S."/>
            <person name="Raouche S."/>
            <person name="Rosso M.N."/>
        </authorList>
    </citation>
    <scope>NUCLEOTIDE SEQUENCE [LARGE SCALE GENOMIC DNA]</scope>
    <source>
        <strain evidence="2 3">BRFM 1820</strain>
    </source>
</reference>
<keyword evidence="3" id="KW-1185">Reference proteome</keyword>